<evidence type="ECO:0000313" key="2">
    <source>
        <dbReference type="Proteomes" id="UP000186817"/>
    </source>
</evidence>
<sequence length="308" mass="33816">MLQPRGLTICALGEVDPMGELARLLAAGWLERCGDVIRMSTRVANGQKVECTVREVRAVDEMYEQLAETERPRRQYVLDPVYQSGAADLIRSLLKAEAGERLTLTAALHWPWLEDMLTDPLATDQEMHGPQGFCRFCENYPILEPPAQQKAGVVCPARQKLQCLDPSRPHRYLRCFVDFAAENAPPLVCSGGEQKRGRGGAPPPVESKEEVLKACEKHVVADTCLAAHDSARSLVAASAEMGMPAATARHSVDEMPPVKKHKLSKLTDKQKILVKQLRTRKHPAAVLTPRTVAVLGGDNKAEAQFSAV</sequence>
<accession>A0A1Q9EYB4</accession>
<reference evidence="1 2" key="1">
    <citation type="submission" date="2016-02" db="EMBL/GenBank/DDBJ databases">
        <title>Genome analysis of coral dinoflagellate symbionts highlights evolutionary adaptations to a symbiotic lifestyle.</title>
        <authorList>
            <person name="Aranda M."/>
            <person name="Li Y."/>
            <person name="Liew Y.J."/>
            <person name="Baumgarten S."/>
            <person name="Simakov O."/>
            <person name="Wilson M."/>
            <person name="Piel J."/>
            <person name="Ashoor H."/>
            <person name="Bougouffa S."/>
            <person name="Bajic V.B."/>
            <person name="Ryu T."/>
            <person name="Ravasi T."/>
            <person name="Bayer T."/>
            <person name="Micklem G."/>
            <person name="Kim H."/>
            <person name="Bhak J."/>
            <person name="Lajeunesse T.C."/>
            <person name="Voolstra C.R."/>
        </authorList>
    </citation>
    <scope>NUCLEOTIDE SEQUENCE [LARGE SCALE GENOMIC DNA]</scope>
    <source>
        <strain evidence="1 2">CCMP2467</strain>
    </source>
</reference>
<dbReference type="Proteomes" id="UP000186817">
    <property type="component" value="Unassembled WGS sequence"/>
</dbReference>
<protein>
    <submittedName>
        <fullName evidence="1">Uncharacterized protein</fullName>
    </submittedName>
</protein>
<keyword evidence="2" id="KW-1185">Reference proteome</keyword>
<organism evidence="1 2">
    <name type="scientific">Symbiodinium microadriaticum</name>
    <name type="common">Dinoflagellate</name>
    <name type="synonym">Zooxanthella microadriatica</name>
    <dbReference type="NCBI Taxonomy" id="2951"/>
    <lineage>
        <taxon>Eukaryota</taxon>
        <taxon>Sar</taxon>
        <taxon>Alveolata</taxon>
        <taxon>Dinophyceae</taxon>
        <taxon>Suessiales</taxon>
        <taxon>Symbiodiniaceae</taxon>
        <taxon>Symbiodinium</taxon>
    </lineage>
</organism>
<name>A0A1Q9EYB4_SYMMI</name>
<dbReference type="OrthoDB" id="408682at2759"/>
<gene>
    <name evidence="1" type="ORF">AK812_SmicGene3678</name>
</gene>
<comment type="caution">
    <text evidence="1">The sequence shown here is derived from an EMBL/GenBank/DDBJ whole genome shotgun (WGS) entry which is preliminary data.</text>
</comment>
<proteinExistence type="predicted"/>
<evidence type="ECO:0000313" key="1">
    <source>
        <dbReference type="EMBL" id="OLQ12436.1"/>
    </source>
</evidence>
<dbReference type="AlphaFoldDB" id="A0A1Q9EYB4"/>
<dbReference type="EMBL" id="LSRX01000043">
    <property type="protein sequence ID" value="OLQ12436.1"/>
    <property type="molecule type" value="Genomic_DNA"/>
</dbReference>